<gene>
    <name evidence="1" type="ORF">SJ05684_a39140</name>
</gene>
<evidence type="ECO:0000313" key="1">
    <source>
        <dbReference type="EMBL" id="ASY67228.1"/>
    </source>
</evidence>
<sequence>MATFDSLYQARFGSDIRELACRIFSNADCRNHAEAEAVN</sequence>
<dbReference type="AlphaFoldDB" id="A0A249PMR7"/>
<dbReference type="Proteomes" id="UP000217211">
    <property type="component" value="Plasmid pSJ05684a"/>
</dbReference>
<accession>A0A249PMR7</accession>
<reference evidence="1 2" key="1">
    <citation type="submission" date="2017-08" db="EMBL/GenBank/DDBJ databases">
        <title>Multipartite genome sequences of Sinorhizobium species nodulating soybeans.</title>
        <authorList>
            <person name="Tian C.F."/>
        </authorList>
    </citation>
    <scope>NUCLEOTIDE SEQUENCE [LARGE SCALE GENOMIC DNA]</scope>
    <source>
        <strain evidence="1 2">CCBAU 05684</strain>
        <plasmid evidence="2">psj05684a</plasmid>
    </source>
</reference>
<proteinExistence type="predicted"/>
<protein>
    <submittedName>
        <fullName evidence="1">Uncharacterized protein</fullName>
    </submittedName>
</protein>
<dbReference type="KEGG" id="esj:SJ05684_a39140"/>
<evidence type="ECO:0000313" key="2">
    <source>
        <dbReference type="Proteomes" id="UP000217211"/>
    </source>
</evidence>
<name>A0A249PMR7_9HYPH</name>
<dbReference type="EMBL" id="CP023069">
    <property type="protein sequence ID" value="ASY67228.1"/>
    <property type="molecule type" value="Genomic_DNA"/>
</dbReference>
<keyword evidence="2" id="KW-1185">Reference proteome</keyword>
<organism evidence="1 2">
    <name type="scientific">Sinorhizobium sojae CCBAU 05684</name>
    <dbReference type="NCBI Taxonomy" id="716928"/>
    <lineage>
        <taxon>Bacteria</taxon>
        <taxon>Pseudomonadati</taxon>
        <taxon>Pseudomonadota</taxon>
        <taxon>Alphaproteobacteria</taxon>
        <taxon>Hyphomicrobiales</taxon>
        <taxon>Rhizobiaceae</taxon>
        <taxon>Sinorhizobium/Ensifer group</taxon>
        <taxon>Sinorhizobium</taxon>
    </lineage>
</organism>
<keyword evidence="1" id="KW-0614">Plasmid</keyword>
<geneLocation type="plasmid" evidence="2">
    <name>psj05684a</name>
</geneLocation>